<proteinExistence type="predicted"/>
<dbReference type="Proteomes" id="UP000542813">
    <property type="component" value="Unassembled WGS sequence"/>
</dbReference>
<sequence length="239" mass="25528">MAEFEDHVAGIGALADDTRRELYLYVCAQPGPVGRDQAAAALELPRHQAKFHLDRLEEAGLLEAEYARLTGRTGPGAGRPAKLYRRAAERVAVSLPDRRYELAADLMARAISDAAATGAPVGEALTRVAREHGRRLAGAATTPKTTDPDHALHLAADTLSENGYEPRRQDHTVVLANCPFHPLAQTHTELVCGMNHALLAALADELAPGTLEARLDPAEGRCCVLLTAGRLTAGRRGPT</sequence>
<evidence type="ECO:0000313" key="2">
    <source>
        <dbReference type="Proteomes" id="UP000542813"/>
    </source>
</evidence>
<comment type="caution">
    <text evidence="1">The sequence shown here is derived from an EMBL/GenBank/DDBJ whole genome shotgun (WGS) entry which is preliminary data.</text>
</comment>
<protein>
    <submittedName>
        <fullName evidence="1">Putative ArsR family transcriptional regulator</fullName>
    </submittedName>
</protein>
<dbReference type="AlphaFoldDB" id="A0A7W9LPB4"/>
<dbReference type="SUPFAM" id="SSF46785">
    <property type="entry name" value="Winged helix' DNA-binding domain"/>
    <property type="match status" value="1"/>
</dbReference>
<dbReference type="InterPro" id="IPR036388">
    <property type="entry name" value="WH-like_DNA-bd_sf"/>
</dbReference>
<organism evidence="1 2">
    <name type="scientific">Jiangella mangrovi</name>
    <dbReference type="NCBI Taxonomy" id="1524084"/>
    <lineage>
        <taxon>Bacteria</taxon>
        <taxon>Bacillati</taxon>
        <taxon>Actinomycetota</taxon>
        <taxon>Actinomycetes</taxon>
        <taxon>Jiangellales</taxon>
        <taxon>Jiangellaceae</taxon>
        <taxon>Jiangella</taxon>
    </lineage>
</organism>
<keyword evidence="2" id="KW-1185">Reference proteome</keyword>
<accession>A0A7W9LPB4</accession>
<dbReference type="RefSeq" id="WP_184827817.1">
    <property type="nucleotide sequence ID" value="NZ_JACHMM010000001.1"/>
</dbReference>
<dbReference type="CDD" id="cd00090">
    <property type="entry name" value="HTH_ARSR"/>
    <property type="match status" value="1"/>
</dbReference>
<dbReference type="InterPro" id="IPR036390">
    <property type="entry name" value="WH_DNA-bd_sf"/>
</dbReference>
<dbReference type="InterPro" id="IPR011991">
    <property type="entry name" value="ArsR-like_HTH"/>
</dbReference>
<dbReference type="Pfam" id="PF12840">
    <property type="entry name" value="HTH_20"/>
    <property type="match status" value="1"/>
</dbReference>
<reference evidence="1 2" key="1">
    <citation type="submission" date="2020-08" db="EMBL/GenBank/DDBJ databases">
        <title>Sequencing the genomes of 1000 actinobacteria strains.</title>
        <authorList>
            <person name="Klenk H.-P."/>
        </authorList>
    </citation>
    <scope>NUCLEOTIDE SEQUENCE [LARGE SCALE GENOMIC DNA]</scope>
    <source>
        <strain evidence="1 2">DSM 102122</strain>
    </source>
</reference>
<gene>
    <name evidence="1" type="ORF">HD601_005793</name>
</gene>
<evidence type="ECO:0000313" key="1">
    <source>
        <dbReference type="EMBL" id="MBB5791218.1"/>
    </source>
</evidence>
<name>A0A7W9LPB4_9ACTN</name>
<dbReference type="Gene3D" id="1.10.10.10">
    <property type="entry name" value="Winged helix-like DNA-binding domain superfamily/Winged helix DNA-binding domain"/>
    <property type="match status" value="1"/>
</dbReference>
<dbReference type="EMBL" id="JACHMM010000001">
    <property type="protein sequence ID" value="MBB5791218.1"/>
    <property type="molecule type" value="Genomic_DNA"/>
</dbReference>